<organism evidence="2 3">
    <name type="scientific">Polarella glacialis</name>
    <name type="common">Dinoflagellate</name>
    <dbReference type="NCBI Taxonomy" id="89957"/>
    <lineage>
        <taxon>Eukaryota</taxon>
        <taxon>Sar</taxon>
        <taxon>Alveolata</taxon>
        <taxon>Dinophyceae</taxon>
        <taxon>Suessiales</taxon>
        <taxon>Suessiaceae</taxon>
        <taxon>Polarella</taxon>
    </lineage>
</organism>
<dbReference type="AlphaFoldDB" id="A0A813DVA8"/>
<protein>
    <submittedName>
        <fullName evidence="2">Uncharacterized protein</fullName>
    </submittedName>
</protein>
<feature type="region of interest" description="Disordered" evidence="1">
    <location>
        <begin position="1"/>
        <end position="64"/>
    </location>
</feature>
<reference evidence="2" key="1">
    <citation type="submission" date="2021-02" db="EMBL/GenBank/DDBJ databases">
        <authorList>
            <person name="Dougan E. K."/>
            <person name="Rhodes N."/>
            <person name="Thang M."/>
            <person name="Chan C."/>
        </authorList>
    </citation>
    <scope>NUCLEOTIDE SEQUENCE</scope>
</reference>
<name>A0A813DVA8_POLGL</name>
<evidence type="ECO:0000256" key="1">
    <source>
        <dbReference type="SAM" id="MobiDB-lite"/>
    </source>
</evidence>
<feature type="compositionally biased region" description="Polar residues" evidence="1">
    <location>
        <begin position="1"/>
        <end position="12"/>
    </location>
</feature>
<proteinExistence type="predicted"/>
<dbReference type="Proteomes" id="UP000654075">
    <property type="component" value="Unassembled WGS sequence"/>
</dbReference>
<evidence type="ECO:0000313" key="3">
    <source>
        <dbReference type="Proteomes" id="UP000654075"/>
    </source>
</evidence>
<gene>
    <name evidence="2" type="ORF">PGLA1383_LOCUS8379</name>
</gene>
<accession>A0A813DVA8</accession>
<dbReference type="EMBL" id="CAJNNV010003792">
    <property type="protein sequence ID" value="CAE8589629.1"/>
    <property type="molecule type" value="Genomic_DNA"/>
</dbReference>
<sequence length="133" mass="14407">MAQQAQSHLQSESSDHGDRDTKSNASTDIVGQPITDAGSVFSLGTGASTVRAGPKAPPPEIMMPMRTLPNLHAVVTETMQALALRALQTFQYLPWEDDSRTLWDVARDAHWPHGQTTANIFDSLVTGSTPRIP</sequence>
<feature type="compositionally biased region" description="Basic and acidic residues" evidence="1">
    <location>
        <begin position="13"/>
        <end position="22"/>
    </location>
</feature>
<keyword evidence="3" id="KW-1185">Reference proteome</keyword>
<comment type="caution">
    <text evidence="2">The sequence shown here is derived from an EMBL/GenBank/DDBJ whole genome shotgun (WGS) entry which is preliminary data.</text>
</comment>
<evidence type="ECO:0000313" key="2">
    <source>
        <dbReference type="EMBL" id="CAE8589629.1"/>
    </source>
</evidence>